<reference evidence="2 3" key="1">
    <citation type="submission" date="2015-12" db="EMBL/GenBank/DDBJ databases">
        <title>The genome of Folsomia candida.</title>
        <authorList>
            <person name="Faddeeva A."/>
            <person name="Derks M.F."/>
            <person name="Anvar Y."/>
            <person name="Smit S."/>
            <person name="Van Straalen N."/>
            <person name="Roelofs D."/>
        </authorList>
    </citation>
    <scope>NUCLEOTIDE SEQUENCE [LARGE SCALE GENOMIC DNA]</scope>
    <source>
        <strain evidence="2 3">VU population</strain>
        <tissue evidence="2">Whole body</tissue>
    </source>
</reference>
<keyword evidence="1" id="KW-0732">Signal</keyword>
<dbReference type="Proteomes" id="UP000198287">
    <property type="component" value="Unassembled WGS sequence"/>
</dbReference>
<feature type="signal peptide" evidence="1">
    <location>
        <begin position="1"/>
        <end position="21"/>
    </location>
</feature>
<dbReference type="Pfam" id="PF00277">
    <property type="entry name" value="SAA"/>
    <property type="match status" value="1"/>
</dbReference>
<keyword evidence="3" id="KW-1185">Reference proteome</keyword>
<protein>
    <submittedName>
        <fullName evidence="2">Serum amyloid A protein</fullName>
    </submittedName>
</protein>
<dbReference type="InterPro" id="IPR000096">
    <property type="entry name" value="Serum_amyloid_A"/>
</dbReference>
<evidence type="ECO:0000256" key="1">
    <source>
        <dbReference type="SAM" id="SignalP"/>
    </source>
</evidence>
<dbReference type="Gene3D" id="1.10.132.110">
    <property type="entry name" value="Serum amyloid A protein"/>
    <property type="match status" value="1"/>
</dbReference>
<dbReference type="GO" id="GO:0005576">
    <property type="term" value="C:extracellular region"/>
    <property type="evidence" value="ECO:0007669"/>
    <property type="project" value="InterPro"/>
</dbReference>
<dbReference type="OrthoDB" id="6112826at2759"/>
<evidence type="ECO:0000313" key="2">
    <source>
        <dbReference type="EMBL" id="OXA63196.1"/>
    </source>
</evidence>
<gene>
    <name evidence="2" type="ORF">Fcan01_00189</name>
</gene>
<comment type="caution">
    <text evidence="2">The sequence shown here is derived from an EMBL/GenBank/DDBJ whole genome shotgun (WGS) entry which is preliminary data.</text>
</comment>
<accession>A0A226F2N0</accession>
<evidence type="ECO:0000313" key="3">
    <source>
        <dbReference type="Proteomes" id="UP000198287"/>
    </source>
</evidence>
<dbReference type="PRINTS" id="PR00306">
    <property type="entry name" value="SERUMAMYLOID"/>
</dbReference>
<proteinExistence type="predicted"/>
<sequence length="124" mass="13652">MSQRAFVIIFLVWMMATLALSQNPCSAGKMWTNYNAMKAANCRNCDKYFHCQGNYEAVRNCRGILQVATATAISNLREWAQGNDTPDSAADQAANVYGRNGGNCAGRYLGAVNCKWNPRTKKCG</sequence>
<dbReference type="SMART" id="SM00197">
    <property type="entry name" value="SAA"/>
    <property type="match status" value="1"/>
</dbReference>
<feature type="chain" id="PRO_5012330289" evidence="1">
    <location>
        <begin position="22"/>
        <end position="124"/>
    </location>
</feature>
<dbReference type="AlphaFoldDB" id="A0A226F2N0"/>
<organism evidence="2 3">
    <name type="scientific">Folsomia candida</name>
    <name type="common">Springtail</name>
    <dbReference type="NCBI Taxonomy" id="158441"/>
    <lineage>
        <taxon>Eukaryota</taxon>
        <taxon>Metazoa</taxon>
        <taxon>Ecdysozoa</taxon>
        <taxon>Arthropoda</taxon>
        <taxon>Hexapoda</taxon>
        <taxon>Collembola</taxon>
        <taxon>Entomobryomorpha</taxon>
        <taxon>Isotomoidea</taxon>
        <taxon>Isotomidae</taxon>
        <taxon>Proisotominae</taxon>
        <taxon>Folsomia</taxon>
    </lineage>
</organism>
<dbReference type="EMBL" id="LNIX01000001">
    <property type="protein sequence ID" value="OXA63196.1"/>
    <property type="molecule type" value="Genomic_DNA"/>
</dbReference>
<name>A0A226F2N0_FOLCA</name>